<dbReference type="SUPFAM" id="SSF52540">
    <property type="entry name" value="P-loop containing nucleoside triphosphate hydrolases"/>
    <property type="match status" value="1"/>
</dbReference>
<dbReference type="AlphaFoldDB" id="A0A3R9MZ77"/>
<feature type="domain" description="Polysaccharide chain length determinant N-terminal" evidence="17">
    <location>
        <begin position="14"/>
        <end position="106"/>
    </location>
</feature>
<reference evidence="19 20" key="1">
    <citation type="submission" date="2018-12" db="EMBL/GenBank/DDBJ databases">
        <authorList>
            <person name="Feng G."/>
            <person name="Zhu H."/>
        </authorList>
    </citation>
    <scope>NUCLEOTIDE SEQUENCE [LARGE SCALE GENOMIC DNA]</scope>
    <source>
        <strain evidence="19 20">LMG 26000</strain>
    </source>
</reference>
<dbReference type="GO" id="GO:0005524">
    <property type="term" value="F:ATP binding"/>
    <property type="evidence" value="ECO:0007669"/>
    <property type="project" value="UniProtKB-KW"/>
</dbReference>
<dbReference type="Gene3D" id="3.40.50.300">
    <property type="entry name" value="P-loop containing nucleotide triphosphate hydrolases"/>
    <property type="match status" value="1"/>
</dbReference>
<comment type="catalytic activity">
    <reaction evidence="15">
        <text>L-tyrosyl-[protein] + ATP = O-phospho-L-tyrosyl-[protein] + ADP + H(+)</text>
        <dbReference type="Rhea" id="RHEA:10596"/>
        <dbReference type="Rhea" id="RHEA-COMP:10136"/>
        <dbReference type="Rhea" id="RHEA-COMP:20101"/>
        <dbReference type="ChEBI" id="CHEBI:15378"/>
        <dbReference type="ChEBI" id="CHEBI:30616"/>
        <dbReference type="ChEBI" id="CHEBI:46858"/>
        <dbReference type="ChEBI" id="CHEBI:61978"/>
        <dbReference type="ChEBI" id="CHEBI:456216"/>
        <dbReference type="EC" id="2.7.10.2"/>
    </reaction>
</comment>
<feature type="transmembrane region" description="Helical" evidence="16">
    <location>
        <begin position="522"/>
        <end position="543"/>
    </location>
</feature>
<dbReference type="InterPro" id="IPR027417">
    <property type="entry name" value="P-loop_NTPase"/>
</dbReference>
<evidence type="ECO:0000256" key="5">
    <source>
        <dbReference type="ARBA" id="ARBA00022475"/>
    </source>
</evidence>
<keyword evidence="14" id="KW-0829">Tyrosine-protein kinase</keyword>
<dbReference type="EC" id="2.7.10.2" evidence="4"/>
<dbReference type="PANTHER" id="PTHR32309:SF13">
    <property type="entry name" value="FERRIC ENTEROBACTIN TRANSPORT PROTEIN FEPE"/>
    <property type="match status" value="1"/>
</dbReference>
<evidence type="ECO:0000313" key="19">
    <source>
        <dbReference type="EMBL" id="RSK44366.1"/>
    </source>
</evidence>
<dbReference type="CDD" id="cd05387">
    <property type="entry name" value="BY-kinase"/>
    <property type="match status" value="1"/>
</dbReference>
<keyword evidence="6" id="KW-0997">Cell inner membrane</keyword>
<dbReference type="Pfam" id="PF13614">
    <property type="entry name" value="AAA_31"/>
    <property type="match status" value="1"/>
</dbReference>
<dbReference type="InterPro" id="IPR050445">
    <property type="entry name" value="Bact_polysacc_biosynth/exp"/>
</dbReference>
<dbReference type="OrthoDB" id="9794577at2"/>
<evidence type="ECO:0000256" key="11">
    <source>
        <dbReference type="ARBA" id="ARBA00022840"/>
    </source>
</evidence>
<evidence type="ECO:0000256" key="9">
    <source>
        <dbReference type="ARBA" id="ARBA00022741"/>
    </source>
</evidence>
<dbReference type="Pfam" id="PF02706">
    <property type="entry name" value="Wzz"/>
    <property type="match status" value="1"/>
</dbReference>
<keyword evidence="5" id="KW-1003">Cell membrane</keyword>
<dbReference type="InterPro" id="IPR005702">
    <property type="entry name" value="Wzc-like_C"/>
</dbReference>
<organism evidence="19 20">
    <name type="scientific">Hymenobacter perfusus</name>
    <dbReference type="NCBI Taxonomy" id="1236770"/>
    <lineage>
        <taxon>Bacteria</taxon>
        <taxon>Pseudomonadati</taxon>
        <taxon>Bacteroidota</taxon>
        <taxon>Cytophagia</taxon>
        <taxon>Cytophagales</taxon>
        <taxon>Hymenobacteraceae</taxon>
        <taxon>Hymenobacter</taxon>
    </lineage>
</organism>
<keyword evidence="11" id="KW-0067">ATP-binding</keyword>
<keyword evidence="10 19" id="KW-0418">Kinase</keyword>
<evidence type="ECO:0000256" key="1">
    <source>
        <dbReference type="ARBA" id="ARBA00004429"/>
    </source>
</evidence>
<evidence type="ECO:0000256" key="13">
    <source>
        <dbReference type="ARBA" id="ARBA00023136"/>
    </source>
</evidence>
<evidence type="ECO:0000256" key="3">
    <source>
        <dbReference type="ARBA" id="ARBA00008883"/>
    </source>
</evidence>
<proteinExistence type="inferred from homology"/>
<keyword evidence="13 16" id="KW-0472">Membrane</keyword>
<dbReference type="PANTHER" id="PTHR32309">
    <property type="entry name" value="TYROSINE-PROTEIN KINASE"/>
    <property type="match status" value="1"/>
</dbReference>
<evidence type="ECO:0000256" key="10">
    <source>
        <dbReference type="ARBA" id="ARBA00022777"/>
    </source>
</evidence>
<keyword evidence="20" id="KW-1185">Reference proteome</keyword>
<evidence type="ECO:0000256" key="7">
    <source>
        <dbReference type="ARBA" id="ARBA00022679"/>
    </source>
</evidence>
<evidence type="ECO:0000259" key="18">
    <source>
        <dbReference type="Pfam" id="PF13614"/>
    </source>
</evidence>
<dbReference type="Proteomes" id="UP000270291">
    <property type="component" value="Unassembled WGS sequence"/>
</dbReference>
<evidence type="ECO:0000256" key="8">
    <source>
        <dbReference type="ARBA" id="ARBA00022692"/>
    </source>
</evidence>
<evidence type="ECO:0000313" key="20">
    <source>
        <dbReference type="Proteomes" id="UP000270291"/>
    </source>
</evidence>
<keyword evidence="9" id="KW-0547">Nucleotide-binding</keyword>
<evidence type="ECO:0000256" key="2">
    <source>
        <dbReference type="ARBA" id="ARBA00007316"/>
    </source>
</evidence>
<accession>A0A3R9MZ77</accession>
<comment type="similarity">
    <text evidence="2">Belongs to the CpsD/CapB family.</text>
</comment>
<evidence type="ECO:0000256" key="14">
    <source>
        <dbReference type="ARBA" id="ARBA00023137"/>
    </source>
</evidence>
<comment type="subcellular location">
    <subcellularLocation>
        <location evidence="1">Cell inner membrane</location>
        <topology evidence="1">Multi-pass membrane protein</topology>
    </subcellularLocation>
</comment>
<evidence type="ECO:0000256" key="12">
    <source>
        <dbReference type="ARBA" id="ARBA00022989"/>
    </source>
</evidence>
<evidence type="ECO:0000259" key="17">
    <source>
        <dbReference type="Pfam" id="PF02706"/>
    </source>
</evidence>
<evidence type="ECO:0000256" key="4">
    <source>
        <dbReference type="ARBA" id="ARBA00011903"/>
    </source>
</evidence>
<sequence length="801" mass="89427">MTIGMEQRPSTPADDLDLHELFFRLRNRWPLFLASLLLAGLAAFFYLKVKQPVYAFRSTMLLGDQGTGSKQAQELLKILEVKEKGSKMEDEIGLLTSADMVQRALKRLPFEASYYAAPTSWLNSLKDVQVQERPAGAVPFRLIPDPNAPQLTGVRIYVDPLPDGRYHVQADADKGQLYSLPTGELVREVLNPHINEMVRPGDTLRTPLLTAVFQPEPGYPAQATLERYFVQLRDQASLTGEYQQHLTVRPIDRESRIVELASKGSVPQKEIQFLDTLMRVYVENDLRDKNVTGQKTVAFLDKEIGHLSDSLRRSTAALSSFRAARGMVDAGAQSASGIQQQGELEMLRAKVSTNRKYYQNMLSYLRSHQGAGQLAAPTSVGIEDPVVNNLIMQLTDLNSQRAAMGVNASLENPMVTILDERIKVAKESLTQTLVNMTRAADIALRDLDGQLGRVRGTMSQMPENERQLATLKSKTDFNDKNYQFLIEKRAEAAIALATNATDKKVVDVAAMNGDGPTAPKPGMVALIAVVAGLLLPLGVTLMLHKANRLIQSKEDLSRITTIPMLGVVAHGSKQDKENMLRDPKGPIAESFRSIRVNLQYLSAGLDKKVIGVTSSVPGEGKTFCTVNLAAEIALSGRKVLLLECDLRRPTVAGYFGLQDVCAEHGLSSYLMGLSTFEECRHSSMVRNLDVLCCGPIPQNPTELLESQRMDDLMVRLREEYDYVLIDTPPTGYVAEFFMLLRHLDANIYVVRQNYTDKGLISQINELHLEQKVKQIYMIINDMHFTKTYEYRYKEKAYTYGY</sequence>
<gene>
    <name evidence="19" type="ORF">EI293_07490</name>
</gene>
<keyword evidence="8 16" id="KW-0812">Transmembrane</keyword>
<evidence type="ECO:0000256" key="16">
    <source>
        <dbReference type="SAM" id="Phobius"/>
    </source>
</evidence>
<protein>
    <recommendedName>
        <fullName evidence="4">non-specific protein-tyrosine kinase</fullName>
        <ecNumber evidence="4">2.7.10.2</ecNumber>
    </recommendedName>
</protein>
<feature type="transmembrane region" description="Helical" evidence="16">
    <location>
        <begin position="29"/>
        <end position="47"/>
    </location>
</feature>
<keyword evidence="12 16" id="KW-1133">Transmembrane helix</keyword>
<dbReference type="InterPro" id="IPR025669">
    <property type="entry name" value="AAA_dom"/>
</dbReference>
<dbReference type="GO" id="GO:0004715">
    <property type="term" value="F:non-membrane spanning protein tyrosine kinase activity"/>
    <property type="evidence" value="ECO:0007669"/>
    <property type="project" value="UniProtKB-EC"/>
</dbReference>
<name>A0A3R9MZ77_9BACT</name>
<comment type="similarity">
    <text evidence="3">Belongs to the etk/wzc family.</text>
</comment>
<comment type="caution">
    <text evidence="19">The sequence shown here is derived from an EMBL/GenBank/DDBJ whole genome shotgun (WGS) entry which is preliminary data.</text>
</comment>
<evidence type="ECO:0000256" key="15">
    <source>
        <dbReference type="ARBA" id="ARBA00051245"/>
    </source>
</evidence>
<dbReference type="GO" id="GO:0005886">
    <property type="term" value="C:plasma membrane"/>
    <property type="evidence" value="ECO:0007669"/>
    <property type="project" value="UniProtKB-SubCell"/>
</dbReference>
<dbReference type="NCBIfam" id="TIGR01007">
    <property type="entry name" value="eps_fam"/>
    <property type="match status" value="1"/>
</dbReference>
<keyword evidence="7 19" id="KW-0808">Transferase</keyword>
<dbReference type="EMBL" id="RWIU01000002">
    <property type="protein sequence ID" value="RSK44366.1"/>
    <property type="molecule type" value="Genomic_DNA"/>
</dbReference>
<dbReference type="InterPro" id="IPR003856">
    <property type="entry name" value="LPS_length_determ_N"/>
</dbReference>
<feature type="domain" description="AAA" evidence="18">
    <location>
        <begin position="608"/>
        <end position="766"/>
    </location>
</feature>
<evidence type="ECO:0000256" key="6">
    <source>
        <dbReference type="ARBA" id="ARBA00022519"/>
    </source>
</evidence>